<feature type="transmembrane region" description="Helical" evidence="13">
    <location>
        <begin position="66"/>
        <end position="85"/>
    </location>
</feature>
<dbReference type="GO" id="GO:0006233">
    <property type="term" value="P:dTDP biosynthetic process"/>
    <property type="evidence" value="ECO:0007669"/>
    <property type="project" value="InterPro"/>
</dbReference>
<dbReference type="Gene3D" id="3.40.50.300">
    <property type="entry name" value="P-loop containing nucleotide triphosphate hydrolases"/>
    <property type="match status" value="1"/>
</dbReference>
<feature type="transmembrane region" description="Helical" evidence="13">
    <location>
        <begin position="231"/>
        <end position="251"/>
    </location>
</feature>
<dbReference type="GO" id="GO:0005829">
    <property type="term" value="C:cytosol"/>
    <property type="evidence" value="ECO:0007669"/>
    <property type="project" value="TreeGrafter"/>
</dbReference>
<dbReference type="EMBL" id="LT629739">
    <property type="protein sequence ID" value="SDR90985.1"/>
    <property type="molecule type" value="Genomic_DNA"/>
</dbReference>
<dbReference type="RefSeq" id="WP_231939008.1">
    <property type="nucleotide sequence ID" value="NZ_LT629739.1"/>
</dbReference>
<keyword evidence="13" id="KW-0472">Membrane</keyword>
<evidence type="ECO:0000256" key="9">
    <source>
        <dbReference type="ARBA" id="ARBA00048743"/>
    </source>
</evidence>
<feature type="transmembrane region" description="Helical" evidence="13">
    <location>
        <begin position="154"/>
        <end position="174"/>
    </location>
</feature>
<evidence type="ECO:0000256" key="6">
    <source>
        <dbReference type="ARBA" id="ARBA00022741"/>
    </source>
</evidence>
<accession>A0A1H1MWZ2</accession>
<dbReference type="NCBIfam" id="TIGR00041">
    <property type="entry name" value="DTMP_kinase"/>
    <property type="match status" value="1"/>
</dbReference>
<dbReference type="STRING" id="629680.SAMN04489751_0779"/>
<dbReference type="FunFam" id="3.40.50.300:FF:000225">
    <property type="entry name" value="Thymidylate kinase"/>
    <property type="match status" value="1"/>
</dbReference>
<feature type="transmembrane region" description="Helical" evidence="13">
    <location>
        <begin position="180"/>
        <end position="201"/>
    </location>
</feature>
<evidence type="ECO:0000256" key="4">
    <source>
        <dbReference type="ARBA" id="ARBA00022679"/>
    </source>
</evidence>
<dbReference type="PROSITE" id="PS01331">
    <property type="entry name" value="THYMIDYLATE_KINASE"/>
    <property type="match status" value="1"/>
</dbReference>
<dbReference type="InterPro" id="IPR018095">
    <property type="entry name" value="Thymidylate_kin_CS"/>
</dbReference>
<comment type="catalytic activity">
    <reaction evidence="9 11">
        <text>dTMP + ATP = dTDP + ADP</text>
        <dbReference type="Rhea" id="RHEA:13517"/>
        <dbReference type="ChEBI" id="CHEBI:30616"/>
        <dbReference type="ChEBI" id="CHEBI:58369"/>
        <dbReference type="ChEBI" id="CHEBI:63528"/>
        <dbReference type="ChEBI" id="CHEBI:456216"/>
        <dbReference type="EC" id="2.7.4.9"/>
    </reaction>
</comment>
<dbReference type="SUPFAM" id="SSF52540">
    <property type="entry name" value="P-loop containing nucleoside triphosphate hydrolases"/>
    <property type="match status" value="1"/>
</dbReference>
<keyword evidence="16" id="KW-1185">Reference proteome</keyword>
<dbReference type="AlphaFoldDB" id="A0A1H1MWZ2"/>
<feature type="domain" description="Thymidylate kinase-like" evidence="14">
    <location>
        <begin position="446"/>
        <end position="633"/>
    </location>
</feature>
<dbReference type="HAMAP" id="MF_00165">
    <property type="entry name" value="Thymidylate_kinase"/>
    <property type="match status" value="1"/>
</dbReference>
<feature type="compositionally biased region" description="Basic and acidic residues" evidence="12">
    <location>
        <begin position="929"/>
        <end position="939"/>
    </location>
</feature>
<feature type="transmembrane region" description="Helical" evidence="13">
    <location>
        <begin position="263"/>
        <end position="283"/>
    </location>
</feature>
<feature type="transmembrane region" description="Helical" evidence="13">
    <location>
        <begin position="21"/>
        <end position="46"/>
    </location>
</feature>
<reference evidence="15" key="1">
    <citation type="submission" date="2016-10" db="EMBL/GenBank/DDBJ databases">
        <authorList>
            <person name="Varghese N."/>
            <person name="Submissions S."/>
        </authorList>
    </citation>
    <scope>NUCLEOTIDE SEQUENCE [LARGE SCALE GENOMIC DNA]</scope>
    <source>
        <strain evidence="15">DSM 22082</strain>
    </source>
</reference>
<feature type="transmembrane region" description="Helical" evidence="13">
    <location>
        <begin position="295"/>
        <end position="314"/>
    </location>
</feature>
<feature type="transmembrane region" description="Helical" evidence="13">
    <location>
        <begin position="123"/>
        <end position="142"/>
    </location>
</feature>
<comment type="similarity">
    <text evidence="1 11">Belongs to the thymidylate kinase family.</text>
</comment>
<dbReference type="PANTHER" id="PTHR10344">
    <property type="entry name" value="THYMIDYLATE KINASE"/>
    <property type="match status" value="1"/>
</dbReference>
<feature type="compositionally biased region" description="Basic and acidic residues" evidence="12">
    <location>
        <begin position="739"/>
        <end position="777"/>
    </location>
</feature>
<keyword evidence="8 11" id="KW-0067">ATP-binding</keyword>
<keyword evidence="5 11" id="KW-0545">Nucleotide biosynthesis</keyword>
<keyword evidence="4 11" id="KW-0808">Transferase</keyword>
<evidence type="ECO:0000256" key="3">
    <source>
        <dbReference type="ARBA" id="ARBA00017144"/>
    </source>
</evidence>
<dbReference type="GO" id="GO:0005524">
    <property type="term" value="F:ATP binding"/>
    <property type="evidence" value="ECO:0007669"/>
    <property type="project" value="UniProtKB-UniRule"/>
</dbReference>
<evidence type="ECO:0000313" key="15">
    <source>
        <dbReference type="EMBL" id="SDR90985.1"/>
    </source>
</evidence>
<feature type="compositionally biased region" description="Acidic residues" evidence="12">
    <location>
        <begin position="812"/>
        <end position="842"/>
    </location>
</feature>
<feature type="compositionally biased region" description="Basic and acidic residues" evidence="12">
    <location>
        <begin position="881"/>
        <end position="903"/>
    </location>
</feature>
<evidence type="ECO:0000256" key="7">
    <source>
        <dbReference type="ARBA" id="ARBA00022777"/>
    </source>
</evidence>
<dbReference type="InterPro" id="IPR039430">
    <property type="entry name" value="Thymidylate_kin-like_dom"/>
</dbReference>
<feature type="binding site" evidence="11">
    <location>
        <begin position="448"/>
        <end position="455"/>
    </location>
    <ligand>
        <name>ATP</name>
        <dbReference type="ChEBI" id="CHEBI:30616"/>
    </ligand>
</feature>
<dbReference type="GO" id="GO:0006227">
    <property type="term" value="P:dUDP biosynthetic process"/>
    <property type="evidence" value="ECO:0007669"/>
    <property type="project" value="TreeGrafter"/>
</dbReference>
<organism evidence="15 16">
    <name type="scientific">Brevibacterium sandarakinum</name>
    <dbReference type="NCBI Taxonomy" id="629680"/>
    <lineage>
        <taxon>Bacteria</taxon>
        <taxon>Bacillati</taxon>
        <taxon>Actinomycetota</taxon>
        <taxon>Actinomycetes</taxon>
        <taxon>Micrococcales</taxon>
        <taxon>Brevibacteriaceae</taxon>
        <taxon>Brevibacterium</taxon>
    </lineage>
</organism>
<dbReference type="PANTHER" id="PTHR10344:SF4">
    <property type="entry name" value="UMP-CMP KINASE 2, MITOCHONDRIAL"/>
    <property type="match status" value="1"/>
</dbReference>
<evidence type="ECO:0000259" key="14">
    <source>
        <dbReference type="Pfam" id="PF02223"/>
    </source>
</evidence>
<name>A0A1H1MWZ2_BRESA</name>
<proteinExistence type="inferred from homology"/>
<dbReference type="EC" id="2.7.4.9" evidence="2 11"/>
<dbReference type="Proteomes" id="UP000199700">
    <property type="component" value="Chromosome"/>
</dbReference>
<feature type="transmembrane region" description="Helical" evidence="13">
    <location>
        <begin position="381"/>
        <end position="401"/>
    </location>
</feature>
<sequence>MLTTTGHRLPGAPGRLVAETAAWGALIVLVAISYVVAGTSGFFATIGGRAFTAMAESLGAGGFDNQLGSLSLLIVFVLAGAGLFIPQKVLATKGPAVRKLALSIAAVVEAGLLIVLSLAPSAWLTWVTALFLGAVVGLLMSINPFTNEKPWRRVGIPAAILVFVSFAFQIMGGPAAGAQALGWMSLLVGIAMAVGAVIIFLTPERALHAEAATTGSFPSSKGRVARPAATIPNPWVCIALFAVLGTTVILAQPTAVEHSFGQAGFALMIACCLVGWAIGFEMGPTFAPGMSRPRVSAFALTVSGILLLATGAISELSGKVVLSAVIAFLVGIGVRSQPYDFSRRIGAVGGAVIALILSAIDFGITIPVGSAMEWLLAPSDVAFGIMGLAALIAGIIGLFIFDPHGLQGLSVDIVHGFRPPSSVENGANGGIGTSAERLGAGFFIAIEGGDGSGKSTQIKRISQTLADEGHNVESTREPGGTELGRQIRSVLFDSEPPSPRTEALLFAADRAHHVASLVDPSLDGGNIVITDRYIDSTIAYQAAGRNFDPKTILALSKWATQGLVPHLTIVLDIDPETAAARMGKRGESNYLDEENQQFHQRVRQTYLSRAHKEPDRYVVLDASVAEDELTAEILTAIRTRLPAQVGGSGSTSAADAGIVAGAPTDAEAAGSHPSSAAVGEASEYAGELFEGSEESPSSATSERAHETNKSASNTEEEVTPEPGVRFVPASSERFIPQSADRRESEERNDGVETERVDLGADLRQPDEQVEDQPERSDGQNLLGTNDGSDEADEVISDDEAATTVLPANASEAESEPDTDSETDTEAESETDTESEAESDEDAATTVMPARGVTPSAPLADDDGDEDAVPTNEIAAPDSEEAETRVVEQVDRRGEDGTPSRDETQPEGGTHAVDDDAATTVLPVRSARQMSRERLQAQAEIERQARERLRKQRERNHQRFNNPEGH</sequence>
<evidence type="ECO:0000256" key="12">
    <source>
        <dbReference type="SAM" id="MobiDB-lite"/>
    </source>
</evidence>
<dbReference type="CDD" id="cd01672">
    <property type="entry name" value="TMPK"/>
    <property type="match status" value="1"/>
</dbReference>
<dbReference type="GO" id="GO:0004798">
    <property type="term" value="F:dTMP kinase activity"/>
    <property type="evidence" value="ECO:0007669"/>
    <property type="project" value="UniProtKB-UniRule"/>
</dbReference>
<dbReference type="Pfam" id="PF02223">
    <property type="entry name" value="Thymidylate_kin"/>
    <property type="match status" value="1"/>
</dbReference>
<evidence type="ECO:0000313" key="16">
    <source>
        <dbReference type="Proteomes" id="UP000199700"/>
    </source>
</evidence>
<keyword evidence="13" id="KW-0812">Transmembrane</keyword>
<evidence type="ECO:0000256" key="2">
    <source>
        <dbReference type="ARBA" id="ARBA00012980"/>
    </source>
</evidence>
<feature type="compositionally biased region" description="Basic residues" evidence="12">
    <location>
        <begin position="947"/>
        <end position="957"/>
    </location>
</feature>
<gene>
    <name evidence="11" type="primary">tmk</name>
    <name evidence="15" type="ORF">SAMN04489751_0779</name>
</gene>
<dbReference type="InterPro" id="IPR018094">
    <property type="entry name" value="Thymidylate_kinase"/>
</dbReference>
<feature type="transmembrane region" description="Helical" evidence="13">
    <location>
        <begin position="97"/>
        <end position="117"/>
    </location>
</feature>
<evidence type="ECO:0000256" key="13">
    <source>
        <dbReference type="SAM" id="Phobius"/>
    </source>
</evidence>
<evidence type="ECO:0000256" key="1">
    <source>
        <dbReference type="ARBA" id="ARBA00009776"/>
    </source>
</evidence>
<keyword evidence="13" id="KW-1133">Transmembrane helix</keyword>
<feature type="transmembrane region" description="Helical" evidence="13">
    <location>
        <begin position="348"/>
        <end position="369"/>
    </location>
</feature>
<keyword evidence="6 11" id="KW-0547">Nucleotide-binding</keyword>
<comment type="function">
    <text evidence="10 11">Phosphorylation of dTMP to form dTDP in both de novo and salvage pathways of dTTP synthesis.</text>
</comment>
<protein>
    <recommendedName>
        <fullName evidence="3 11">Thymidylate kinase</fullName>
        <ecNumber evidence="2 11">2.7.4.9</ecNumber>
    </recommendedName>
    <alternativeName>
        <fullName evidence="11">dTMP kinase</fullName>
    </alternativeName>
</protein>
<evidence type="ECO:0000256" key="5">
    <source>
        <dbReference type="ARBA" id="ARBA00022727"/>
    </source>
</evidence>
<evidence type="ECO:0000256" key="8">
    <source>
        <dbReference type="ARBA" id="ARBA00022840"/>
    </source>
</evidence>
<dbReference type="GO" id="GO:0006235">
    <property type="term" value="P:dTTP biosynthetic process"/>
    <property type="evidence" value="ECO:0007669"/>
    <property type="project" value="UniProtKB-UniRule"/>
</dbReference>
<evidence type="ECO:0000256" key="10">
    <source>
        <dbReference type="ARBA" id="ARBA00057735"/>
    </source>
</evidence>
<dbReference type="InterPro" id="IPR027417">
    <property type="entry name" value="P-loop_NTPase"/>
</dbReference>
<keyword evidence="7 11" id="KW-0418">Kinase</keyword>
<feature type="compositionally biased region" description="Acidic residues" evidence="12">
    <location>
        <begin position="787"/>
        <end position="800"/>
    </location>
</feature>
<feature type="region of interest" description="Disordered" evidence="12">
    <location>
        <begin position="946"/>
        <end position="965"/>
    </location>
</feature>
<feature type="region of interest" description="Disordered" evidence="12">
    <location>
        <begin position="664"/>
        <end position="939"/>
    </location>
</feature>
<evidence type="ECO:0000256" key="11">
    <source>
        <dbReference type="HAMAP-Rule" id="MF_00165"/>
    </source>
</evidence>